<accession>A0ACA9R758</accession>
<sequence length="282" mass="32898">MEENETIIDVYRPPSATGHNEKYVQIVCSPQMKYVATITHMDAAKSDPQKNGDPTQSTHVDEEDQLFKEATLWSVSKKKSDESDEFEELALKRENTIKGHQITEPRPSLWAVSDNMYIVFKTTYFYYNFEVFDGKEGVRKELYFPSTHNVVNQLAFIKNGDLVIALIEPVHCIYTFKLDQYNEWVYFSKFEVTYFYEAFITIEGKLILFDDKIFQLTKWDISELSFETNCLIDWCYKVKHVEINKGGEFLAVHAAYVQGENETTKKSRIYVFSLKSGMNMAF</sequence>
<evidence type="ECO:0000313" key="1">
    <source>
        <dbReference type="EMBL" id="CAG8779808.1"/>
    </source>
</evidence>
<keyword evidence="2" id="KW-1185">Reference proteome</keyword>
<organism evidence="1 2">
    <name type="scientific">Racocetra persica</name>
    <dbReference type="NCBI Taxonomy" id="160502"/>
    <lineage>
        <taxon>Eukaryota</taxon>
        <taxon>Fungi</taxon>
        <taxon>Fungi incertae sedis</taxon>
        <taxon>Mucoromycota</taxon>
        <taxon>Glomeromycotina</taxon>
        <taxon>Glomeromycetes</taxon>
        <taxon>Diversisporales</taxon>
        <taxon>Gigasporaceae</taxon>
        <taxon>Racocetra</taxon>
    </lineage>
</organism>
<proteinExistence type="predicted"/>
<reference evidence="1" key="1">
    <citation type="submission" date="2021-06" db="EMBL/GenBank/DDBJ databases">
        <authorList>
            <person name="Kallberg Y."/>
            <person name="Tangrot J."/>
            <person name="Rosling A."/>
        </authorList>
    </citation>
    <scope>NUCLEOTIDE SEQUENCE</scope>
    <source>
        <strain evidence="1">MA461A</strain>
    </source>
</reference>
<feature type="non-terminal residue" evidence="1">
    <location>
        <position position="282"/>
    </location>
</feature>
<comment type="caution">
    <text evidence="1">The sequence shown here is derived from an EMBL/GenBank/DDBJ whole genome shotgun (WGS) entry which is preliminary data.</text>
</comment>
<gene>
    <name evidence="1" type="ORF">RPERSI_LOCUS17407</name>
</gene>
<evidence type="ECO:0000313" key="2">
    <source>
        <dbReference type="Proteomes" id="UP000789920"/>
    </source>
</evidence>
<dbReference type="Proteomes" id="UP000789920">
    <property type="component" value="Unassembled WGS sequence"/>
</dbReference>
<protein>
    <submittedName>
        <fullName evidence="1">34426_t:CDS:1</fullName>
    </submittedName>
</protein>
<dbReference type="EMBL" id="CAJVQC010044576">
    <property type="protein sequence ID" value="CAG8779808.1"/>
    <property type="molecule type" value="Genomic_DNA"/>
</dbReference>
<name>A0ACA9R758_9GLOM</name>